<evidence type="ECO:0000313" key="1">
    <source>
        <dbReference type="EMBL" id="SDM73314.1"/>
    </source>
</evidence>
<dbReference type="STRING" id="211114.SAMN04489726_3121"/>
<sequence length="96" mass="9751">MTAPLADTVAEAVLAHPAVHRLDPGPFGALASYLPGRRVEGVRAAGPGEPVEIGVVLKLGGPVPEVVADLRARVREVAGDVPVDVTVTDVVLAGDD</sequence>
<dbReference type="AlphaFoldDB" id="A0A1G9VM92"/>
<dbReference type="eggNOG" id="COG1302">
    <property type="taxonomic scope" value="Bacteria"/>
</dbReference>
<evidence type="ECO:0008006" key="3">
    <source>
        <dbReference type="Google" id="ProtNLM"/>
    </source>
</evidence>
<keyword evidence="2" id="KW-1185">Reference proteome</keyword>
<reference evidence="1 2" key="1">
    <citation type="submission" date="2016-10" db="EMBL/GenBank/DDBJ databases">
        <authorList>
            <person name="de Groot N.N."/>
        </authorList>
    </citation>
    <scope>NUCLEOTIDE SEQUENCE [LARGE SCALE GENOMIC DNA]</scope>
    <source>
        <strain evidence="1 2">DSM 44149</strain>
    </source>
</reference>
<dbReference type="EMBL" id="LT629701">
    <property type="protein sequence ID" value="SDM73314.1"/>
    <property type="molecule type" value="Genomic_DNA"/>
</dbReference>
<gene>
    <name evidence="1" type="ORF">SAMN04489726_3121</name>
</gene>
<dbReference type="Proteomes" id="UP000183376">
    <property type="component" value="Chromosome I"/>
</dbReference>
<evidence type="ECO:0000313" key="2">
    <source>
        <dbReference type="Proteomes" id="UP000183376"/>
    </source>
</evidence>
<organism evidence="1 2">
    <name type="scientific">Allokutzneria albata</name>
    <name type="common">Kibdelosporangium albatum</name>
    <dbReference type="NCBI Taxonomy" id="211114"/>
    <lineage>
        <taxon>Bacteria</taxon>
        <taxon>Bacillati</taxon>
        <taxon>Actinomycetota</taxon>
        <taxon>Actinomycetes</taxon>
        <taxon>Pseudonocardiales</taxon>
        <taxon>Pseudonocardiaceae</taxon>
        <taxon>Allokutzneria</taxon>
    </lineage>
</organism>
<dbReference type="OrthoDB" id="5195799at2"/>
<protein>
    <recommendedName>
        <fullName evidence="3">Asp23 family, cell envelope-related function</fullName>
    </recommendedName>
</protein>
<proteinExistence type="predicted"/>
<dbReference type="RefSeq" id="WP_030429408.1">
    <property type="nucleotide sequence ID" value="NZ_JOEF01000007.1"/>
</dbReference>
<accession>A0A1G9VM92</accession>
<name>A0A1G9VM92_ALLAB</name>